<evidence type="ECO:0008006" key="4">
    <source>
        <dbReference type="Google" id="ProtNLM"/>
    </source>
</evidence>
<evidence type="ECO:0000256" key="1">
    <source>
        <dbReference type="SAM" id="MobiDB-lite"/>
    </source>
</evidence>
<proteinExistence type="predicted"/>
<organism evidence="2 3">
    <name type="scientific">Roseateles subflavus</name>
    <dbReference type="NCBI Taxonomy" id="3053353"/>
    <lineage>
        <taxon>Bacteria</taxon>
        <taxon>Pseudomonadati</taxon>
        <taxon>Pseudomonadota</taxon>
        <taxon>Betaproteobacteria</taxon>
        <taxon>Burkholderiales</taxon>
        <taxon>Sphaerotilaceae</taxon>
        <taxon>Roseateles</taxon>
    </lineage>
</organism>
<dbReference type="Proteomes" id="UP001238603">
    <property type="component" value="Unassembled WGS sequence"/>
</dbReference>
<dbReference type="EMBL" id="JASVDS010000003">
    <property type="protein sequence ID" value="MDL5033046.1"/>
    <property type="molecule type" value="Genomic_DNA"/>
</dbReference>
<evidence type="ECO:0000313" key="2">
    <source>
        <dbReference type="EMBL" id="MDL5033046.1"/>
    </source>
</evidence>
<keyword evidence="3" id="KW-1185">Reference proteome</keyword>
<protein>
    <recommendedName>
        <fullName evidence="4">Alpha/beta hydrolase</fullName>
    </recommendedName>
</protein>
<name>A0ABT7LJK8_9BURK</name>
<gene>
    <name evidence="2" type="ORF">QRD43_14120</name>
</gene>
<feature type="compositionally biased region" description="Polar residues" evidence="1">
    <location>
        <begin position="1"/>
        <end position="13"/>
    </location>
</feature>
<reference evidence="2 3" key="1">
    <citation type="submission" date="2023-06" db="EMBL/GenBank/DDBJ databases">
        <title>Pelomonas sp. APW6 16S ribosomal RNA gene genome sequencing and assembly.</title>
        <authorList>
            <person name="Woo H."/>
        </authorList>
    </citation>
    <scope>NUCLEOTIDE SEQUENCE [LARGE SCALE GENOMIC DNA]</scope>
    <source>
        <strain evidence="2 3">APW6</strain>
    </source>
</reference>
<accession>A0ABT7LJK8</accession>
<comment type="caution">
    <text evidence="2">The sequence shown here is derived from an EMBL/GenBank/DDBJ whole genome shotgun (WGS) entry which is preliminary data.</text>
</comment>
<sequence>MRRTTNSRASQPPRTAHGDPAPPVPLDDAAHMLHHDPPEALAAVLEGFLA</sequence>
<feature type="region of interest" description="Disordered" evidence="1">
    <location>
        <begin position="1"/>
        <end position="35"/>
    </location>
</feature>
<evidence type="ECO:0000313" key="3">
    <source>
        <dbReference type="Proteomes" id="UP001238603"/>
    </source>
</evidence>
<dbReference type="RefSeq" id="WP_285983101.1">
    <property type="nucleotide sequence ID" value="NZ_JASVDS010000003.1"/>
</dbReference>